<keyword evidence="1" id="KW-0812">Transmembrane</keyword>
<organism evidence="2 3">
    <name type="scientific">Rubritalea spongiae</name>
    <dbReference type="NCBI Taxonomy" id="430797"/>
    <lineage>
        <taxon>Bacteria</taxon>
        <taxon>Pseudomonadati</taxon>
        <taxon>Verrucomicrobiota</taxon>
        <taxon>Verrucomicrobiia</taxon>
        <taxon>Verrucomicrobiales</taxon>
        <taxon>Rubritaleaceae</taxon>
        <taxon>Rubritalea</taxon>
    </lineage>
</organism>
<evidence type="ECO:0008006" key="4">
    <source>
        <dbReference type="Google" id="ProtNLM"/>
    </source>
</evidence>
<evidence type="ECO:0000256" key="1">
    <source>
        <dbReference type="SAM" id="Phobius"/>
    </source>
</evidence>
<keyword evidence="1" id="KW-0472">Membrane</keyword>
<comment type="caution">
    <text evidence="2">The sequence shown here is derived from an EMBL/GenBank/DDBJ whole genome shotgun (WGS) entry which is preliminary data.</text>
</comment>
<reference evidence="3" key="1">
    <citation type="journal article" date="2019" name="Int. J. Syst. Evol. Microbiol.">
        <title>The Global Catalogue of Microorganisms (GCM) 10K type strain sequencing project: providing services to taxonomists for standard genome sequencing and annotation.</title>
        <authorList>
            <consortium name="The Broad Institute Genomics Platform"/>
            <consortium name="The Broad Institute Genome Sequencing Center for Infectious Disease"/>
            <person name="Wu L."/>
            <person name="Ma J."/>
        </authorList>
    </citation>
    <scope>NUCLEOTIDE SEQUENCE [LARGE SCALE GENOMIC DNA]</scope>
    <source>
        <strain evidence="3">JCM 16545</strain>
    </source>
</reference>
<sequence>MHILFHWARRLGKVEFIGTSKATDITVRHFVLATILGGITWFITAEVVNHKKRNGEHLEDSNSSPSSSQANF</sequence>
<keyword evidence="1" id="KW-1133">Transmembrane helix</keyword>
<accession>A0ABW5E3G5</accession>
<gene>
    <name evidence="2" type="ORF">ACFSQZ_10405</name>
</gene>
<protein>
    <recommendedName>
        <fullName evidence="4">DUF1206 domain-containing protein</fullName>
    </recommendedName>
</protein>
<feature type="transmembrane region" description="Helical" evidence="1">
    <location>
        <begin position="30"/>
        <end position="48"/>
    </location>
</feature>
<dbReference type="RefSeq" id="WP_377092547.1">
    <property type="nucleotide sequence ID" value="NZ_JBHSJM010000001.1"/>
</dbReference>
<name>A0ABW5E3G5_9BACT</name>
<keyword evidence="3" id="KW-1185">Reference proteome</keyword>
<evidence type="ECO:0000313" key="2">
    <source>
        <dbReference type="EMBL" id="MFD2276882.1"/>
    </source>
</evidence>
<dbReference type="EMBL" id="JBHUJC010000030">
    <property type="protein sequence ID" value="MFD2276882.1"/>
    <property type="molecule type" value="Genomic_DNA"/>
</dbReference>
<proteinExistence type="predicted"/>
<dbReference type="Proteomes" id="UP001597297">
    <property type="component" value="Unassembled WGS sequence"/>
</dbReference>
<evidence type="ECO:0000313" key="3">
    <source>
        <dbReference type="Proteomes" id="UP001597297"/>
    </source>
</evidence>